<dbReference type="InterPro" id="IPR013320">
    <property type="entry name" value="ConA-like_dom_sf"/>
</dbReference>
<dbReference type="AlphaFoldDB" id="A0A810N9M6"/>
<sequence>MPDKRTIRRRGVLAAVGAAVTATVLAVTMGSTAHAATLYSDDFNDGDSGGWSKSGGTWAVVTDGSPVFQQSNATSQLARQFAGQTGWTNYTVQARVKPLSYGSAGLAALAARSSSATKMYRLALLGNGRAELQAVNGSTITPLGSAAGFGAAGTWHTLRIEVSGSTIRGFVNGTPVGSATNSLVAAGRIGLITAYASASFDDVTVDSGGSTPPTTPPPTTPPPTTPPPTTPPPTTPPPTTPPPTGDQLVVAPNGDDAAPGTLAQPLRTIQRAVDLVRPGGTIALRAGTYAPTTNIQVLKNGTAAAPITITRYGTERVLIDGEQLPHTPAPLNGSIPNAERGVFHIEASYWRFVGLEIANGPYGIFCRDCGNNVFDRLVTRDNYETGLHIQGASSGNQVLNLDAYGNRDPRKNGESADGLAIKEGSGAGNVVRGARLWNNVDDGFDAWEFLSPILVEDSVAWGNGVNRWGFPNFAGDGNGFKMGGGDPDDPAVAHTVRNSIAFDNAQGGFVDNGNPGTMTYSRNTAWDNGGTGFNVSRSRSTLTGNLSVSNQTAVSMGTSTGSGNSWNIGGTWNDASLVSTNPAVITGPRTSAGAIPTSNFLHPVSGAAVGARI</sequence>
<evidence type="ECO:0000256" key="1">
    <source>
        <dbReference type="ARBA" id="ARBA00001913"/>
    </source>
</evidence>
<dbReference type="InterPro" id="IPR012334">
    <property type="entry name" value="Pectin_lyas_fold"/>
</dbReference>
<feature type="region of interest" description="Disordered" evidence="9">
    <location>
        <begin position="204"/>
        <end position="261"/>
    </location>
</feature>
<dbReference type="GO" id="GO:0046872">
    <property type="term" value="F:metal ion binding"/>
    <property type="evidence" value="ECO:0007669"/>
    <property type="project" value="UniProtKB-KW"/>
</dbReference>
<dbReference type="InterPro" id="IPR006626">
    <property type="entry name" value="PbH1"/>
</dbReference>
<dbReference type="InterPro" id="IPR053868">
    <property type="entry name" value="Pel9A-like_beta_helix"/>
</dbReference>
<evidence type="ECO:0000256" key="10">
    <source>
        <dbReference type="SAM" id="SignalP"/>
    </source>
</evidence>
<evidence type="ECO:0000259" key="12">
    <source>
        <dbReference type="Pfam" id="PF07602"/>
    </source>
</evidence>
<evidence type="ECO:0000256" key="3">
    <source>
        <dbReference type="ARBA" id="ARBA00022525"/>
    </source>
</evidence>
<feature type="chain" id="PRO_5032944552" description="Pectate lyase" evidence="10">
    <location>
        <begin position="36"/>
        <end position="613"/>
    </location>
</feature>
<evidence type="ECO:0000256" key="7">
    <source>
        <dbReference type="ARBA" id="ARBA00023239"/>
    </source>
</evidence>
<comment type="cofactor">
    <cofactor evidence="1">
        <name>Ca(2+)</name>
        <dbReference type="ChEBI" id="CHEBI:29108"/>
    </cofactor>
</comment>
<protein>
    <recommendedName>
        <fullName evidence="16">Pectate lyase</fullName>
    </recommendedName>
</protein>
<feature type="domain" description="Pel9A-like right handed beta-helix region" evidence="13">
    <location>
        <begin position="368"/>
        <end position="542"/>
    </location>
</feature>
<dbReference type="Pfam" id="PF07602">
    <property type="entry name" value="DUF1565"/>
    <property type="match status" value="1"/>
</dbReference>
<dbReference type="PROSITE" id="PS51318">
    <property type="entry name" value="TAT"/>
    <property type="match status" value="1"/>
</dbReference>
<accession>A0A810N9M6</accession>
<dbReference type="KEGG" id="pry:Prubr_55390"/>
<gene>
    <name evidence="14" type="ORF">Prubr_55390</name>
</gene>
<feature type="compositionally biased region" description="Pro residues" evidence="9">
    <location>
        <begin position="213"/>
        <end position="244"/>
    </location>
</feature>
<dbReference type="Pfam" id="PF22842">
    <property type="entry name" value="Pel9A-like_beta_helix"/>
    <property type="match status" value="1"/>
</dbReference>
<dbReference type="Pfam" id="PF06439">
    <property type="entry name" value="3keto-disac_hyd"/>
    <property type="match status" value="1"/>
</dbReference>
<evidence type="ECO:0008006" key="16">
    <source>
        <dbReference type="Google" id="ProtNLM"/>
    </source>
</evidence>
<feature type="domain" description="DUF1565" evidence="12">
    <location>
        <begin position="253"/>
        <end position="291"/>
    </location>
</feature>
<evidence type="ECO:0000259" key="11">
    <source>
        <dbReference type="Pfam" id="PF06439"/>
    </source>
</evidence>
<dbReference type="GO" id="GO:0005576">
    <property type="term" value="C:extracellular region"/>
    <property type="evidence" value="ECO:0007669"/>
    <property type="project" value="UniProtKB-SubCell"/>
</dbReference>
<feature type="signal peptide" evidence="10">
    <location>
        <begin position="1"/>
        <end position="35"/>
    </location>
</feature>
<dbReference type="InterPro" id="IPR011459">
    <property type="entry name" value="DUF1565"/>
</dbReference>
<dbReference type="InterPro" id="IPR006311">
    <property type="entry name" value="TAT_signal"/>
</dbReference>
<evidence type="ECO:0000259" key="13">
    <source>
        <dbReference type="Pfam" id="PF22842"/>
    </source>
</evidence>
<keyword evidence="6" id="KW-0106">Calcium</keyword>
<dbReference type="Proteomes" id="UP000680866">
    <property type="component" value="Chromosome"/>
</dbReference>
<dbReference type="InterPro" id="IPR011050">
    <property type="entry name" value="Pectin_lyase_fold/virulence"/>
</dbReference>
<keyword evidence="3" id="KW-0964">Secreted</keyword>
<proteinExistence type="inferred from homology"/>
<keyword evidence="15" id="KW-1185">Reference proteome</keyword>
<dbReference type="PANTHER" id="PTHR40088:SF1">
    <property type="entry name" value="PECTATE LYASE PEL9"/>
    <property type="match status" value="1"/>
</dbReference>
<organism evidence="14 15">
    <name type="scientific">Polymorphospora rubra</name>
    <dbReference type="NCBI Taxonomy" id="338584"/>
    <lineage>
        <taxon>Bacteria</taxon>
        <taxon>Bacillati</taxon>
        <taxon>Actinomycetota</taxon>
        <taxon>Actinomycetes</taxon>
        <taxon>Micromonosporales</taxon>
        <taxon>Micromonosporaceae</taxon>
        <taxon>Polymorphospora</taxon>
    </lineage>
</organism>
<evidence type="ECO:0000256" key="8">
    <source>
        <dbReference type="ARBA" id="ARBA00038263"/>
    </source>
</evidence>
<dbReference type="InterPro" id="IPR052052">
    <property type="entry name" value="Polysaccharide_Lyase_9"/>
</dbReference>
<keyword evidence="4" id="KW-0479">Metal-binding</keyword>
<dbReference type="SUPFAM" id="SSF49899">
    <property type="entry name" value="Concanavalin A-like lectins/glucanases"/>
    <property type="match status" value="1"/>
</dbReference>
<dbReference type="GO" id="GO:0016787">
    <property type="term" value="F:hydrolase activity"/>
    <property type="evidence" value="ECO:0007669"/>
    <property type="project" value="InterPro"/>
</dbReference>
<comment type="subcellular location">
    <subcellularLocation>
        <location evidence="2">Secreted</location>
    </subcellularLocation>
</comment>
<evidence type="ECO:0000313" key="14">
    <source>
        <dbReference type="EMBL" id="BCJ68518.1"/>
    </source>
</evidence>
<reference evidence="14" key="1">
    <citation type="submission" date="2020-08" db="EMBL/GenBank/DDBJ databases">
        <title>Whole genome shotgun sequence of Polymorphospora rubra NBRC 101157.</title>
        <authorList>
            <person name="Komaki H."/>
            <person name="Tamura T."/>
        </authorList>
    </citation>
    <scope>NUCLEOTIDE SEQUENCE</scope>
    <source>
        <strain evidence="14">NBRC 101157</strain>
    </source>
</reference>
<dbReference type="PANTHER" id="PTHR40088">
    <property type="entry name" value="PECTATE LYASE (EUROFUNG)"/>
    <property type="match status" value="1"/>
</dbReference>
<evidence type="ECO:0000313" key="15">
    <source>
        <dbReference type="Proteomes" id="UP000680866"/>
    </source>
</evidence>
<dbReference type="SUPFAM" id="SSF51126">
    <property type="entry name" value="Pectin lyase-like"/>
    <property type="match status" value="1"/>
</dbReference>
<keyword evidence="7" id="KW-0456">Lyase</keyword>
<dbReference type="Gene3D" id="2.60.120.560">
    <property type="entry name" value="Exo-inulinase, domain 1"/>
    <property type="match status" value="1"/>
</dbReference>
<dbReference type="RefSeq" id="WP_246567705.1">
    <property type="nucleotide sequence ID" value="NZ_AP023359.1"/>
</dbReference>
<keyword evidence="5 10" id="KW-0732">Signal</keyword>
<evidence type="ECO:0000256" key="4">
    <source>
        <dbReference type="ARBA" id="ARBA00022723"/>
    </source>
</evidence>
<comment type="similarity">
    <text evidence="8">Belongs to the polysaccharide lyase 9 family.</text>
</comment>
<name>A0A810N9M6_9ACTN</name>
<evidence type="ECO:0000256" key="9">
    <source>
        <dbReference type="SAM" id="MobiDB-lite"/>
    </source>
</evidence>
<dbReference type="Gene3D" id="2.160.20.10">
    <property type="entry name" value="Single-stranded right-handed beta-helix, Pectin lyase-like"/>
    <property type="match status" value="1"/>
</dbReference>
<dbReference type="InterPro" id="IPR010496">
    <property type="entry name" value="AL/BT2_dom"/>
</dbReference>
<evidence type="ECO:0000256" key="2">
    <source>
        <dbReference type="ARBA" id="ARBA00004613"/>
    </source>
</evidence>
<dbReference type="SMART" id="SM00710">
    <property type="entry name" value="PbH1"/>
    <property type="match status" value="7"/>
</dbReference>
<evidence type="ECO:0000256" key="5">
    <source>
        <dbReference type="ARBA" id="ARBA00022729"/>
    </source>
</evidence>
<dbReference type="EMBL" id="AP023359">
    <property type="protein sequence ID" value="BCJ68518.1"/>
    <property type="molecule type" value="Genomic_DNA"/>
</dbReference>
<evidence type="ECO:0000256" key="6">
    <source>
        <dbReference type="ARBA" id="ARBA00022837"/>
    </source>
</evidence>
<feature type="domain" description="3-keto-alpha-glucoside-1,2-lyase/3-keto-2-hydroxy-glucal hydratase" evidence="11">
    <location>
        <begin position="42"/>
        <end position="205"/>
    </location>
</feature>
<dbReference type="GO" id="GO:0016837">
    <property type="term" value="F:carbon-oxygen lyase activity, acting on polysaccharides"/>
    <property type="evidence" value="ECO:0007669"/>
    <property type="project" value="TreeGrafter"/>
</dbReference>